<evidence type="ECO:0000313" key="1">
    <source>
        <dbReference type="EMBL" id="SEM15457.1"/>
    </source>
</evidence>
<dbReference type="RefSeq" id="WP_089913482.1">
    <property type="nucleotide sequence ID" value="NZ_FOBB01000003.1"/>
</dbReference>
<reference evidence="1 2" key="1">
    <citation type="submission" date="2016-10" db="EMBL/GenBank/DDBJ databases">
        <authorList>
            <person name="de Groot N.N."/>
        </authorList>
    </citation>
    <scope>NUCLEOTIDE SEQUENCE [LARGE SCALE GENOMIC DNA]</scope>
    <source>
        <strain evidence="1 2">DSM 21039</strain>
    </source>
</reference>
<dbReference type="OrthoDB" id="666099at2"/>
<dbReference type="EMBL" id="FOBB01000003">
    <property type="protein sequence ID" value="SEM15457.1"/>
    <property type="molecule type" value="Genomic_DNA"/>
</dbReference>
<protein>
    <submittedName>
        <fullName evidence="1">Uncharacterized protein</fullName>
    </submittedName>
</protein>
<dbReference type="AlphaFoldDB" id="A0A1H7W391"/>
<dbReference type="STRING" id="573321.SAMN04488505_103530"/>
<sequence length="135" mass="15521">MIRLHDVKTGDTVLVSYEGELLEGKVLEVNPEDRQACVLTHEQQEFWYSLDDLYEIPLDESQLLKLKFQKDESAATGNGHTAVYVRGPFSVQLAQEGGHDITRLAYRDEHREIKGALTVNQLQNHYHIMTNFHLD</sequence>
<gene>
    <name evidence="1" type="ORF">SAMN04488505_103530</name>
</gene>
<evidence type="ECO:0000313" key="2">
    <source>
        <dbReference type="Proteomes" id="UP000198984"/>
    </source>
</evidence>
<organism evidence="1 2">
    <name type="scientific">Chitinophaga rupis</name>
    <dbReference type="NCBI Taxonomy" id="573321"/>
    <lineage>
        <taxon>Bacteria</taxon>
        <taxon>Pseudomonadati</taxon>
        <taxon>Bacteroidota</taxon>
        <taxon>Chitinophagia</taxon>
        <taxon>Chitinophagales</taxon>
        <taxon>Chitinophagaceae</taxon>
        <taxon>Chitinophaga</taxon>
    </lineage>
</organism>
<name>A0A1H7W391_9BACT</name>
<accession>A0A1H7W391</accession>
<keyword evidence="2" id="KW-1185">Reference proteome</keyword>
<dbReference type="Proteomes" id="UP000198984">
    <property type="component" value="Unassembled WGS sequence"/>
</dbReference>
<proteinExistence type="predicted"/>